<dbReference type="Proteomes" id="UP000480854">
    <property type="component" value="Unassembled WGS sequence"/>
</dbReference>
<dbReference type="AlphaFoldDB" id="A0A9W7NEA0"/>
<protein>
    <submittedName>
        <fullName evidence="1">DUF3800 domain-containing protein</fullName>
    </submittedName>
</protein>
<name>A0A9W7NEA0_9PROT</name>
<evidence type="ECO:0000313" key="2">
    <source>
        <dbReference type="Proteomes" id="UP000480854"/>
    </source>
</evidence>
<dbReference type="InterPro" id="IPR024524">
    <property type="entry name" value="DUF3800"/>
</dbReference>
<comment type="caution">
    <text evidence="1">The sequence shown here is derived from an EMBL/GenBank/DDBJ whole genome shotgun (WGS) entry which is preliminary data.</text>
</comment>
<dbReference type="Pfam" id="PF12686">
    <property type="entry name" value="DUF3800"/>
    <property type="match status" value="1"/>
</dbReference>
<accession>A0A9W7NEA0</accession>
<sequence length="252" mass="29281">MDFSVYLLYLDDAGSVNNPNEQHFILAGICIFERQIHWLNREIERVATDTGHPQPNALELHGNEILAGRHWWRGVERERRRTVIRHGLASARALKGDWCLFGVVVDKAQRSPEDPVEYAFEQLCNRFDRYLMRRHRNGDSQKGLIVLDKSTRETRLQSLATEFRNTGHRWGVTRNIADVPFFVDSQATRVIQYADLVSYALWRRFEKGDSEFFDVISDAFDREGGVCHGLHHFKNRELFCDCPACAPTLFSR</sequence>
<dbReference type="EMBL" id="QOKW01000027">
    <property type="protein sequence ID" value="KAA0677086.1"/>
    <property type="molecule type" value="Genomic_DNA"/>
</dbReference>
<dbReference type="OrthoDB" id="9800818at2"/>
<reference evidence="1 2" key="1">
    <citation type="submission" date="2018-07" db="EMBL/GenBank/DDBJ databases">
        <title>Genome sequence of Azospirillum sp. ATCC 49961.</title>
        <authorList>
            <person name="Sant'Anna F.H."/>
            <person name="Baldani J.I."/>
            <person name="Zilli J.E."/>
            <person name="Reis V.M."/>
            <person name="Hartmann A."/>
            <person name="Cruz L."/>
            <person name="de Souza E.M."/>
            <person name="de Oliveira Pedrosa F."/>
            <person name="Passaglia L.M.P."/>
        </authorList>
    </citation>
    <scope>NUCLEOTIDE SEQUENCE [LARGE SCALE GENOMIC DNA]</scope>
    <source>
        <strain evidence="1 2">ATCC 49961</strain>
    </source>
</reference>
<proteinExistence type="predicted"/>
<gene>
    <name evidence="1" type="ORF">DS843_24960</name>
</gene>
<dbReference type="RefSeq" id="WP_149471547.1">
    <property type="nucleotide sequence ID" value="NZ_QOKW01000027.1"/>
</dbReference>
<evidence type="ECO:0000313" key="1">
    <source>
        <dbReference type="EMBL" id="KAA0677086.1"/>
    </source>
</evidence>
<keyword evidence="2" id="KW-1185">Reference proteome</keyword>
<organism evidence="1 2">
    <name type="scientific">Roseomonas genomospecies 6</name>
    <dbReference type="NCBI Taxonomy" id="214106"/>
    <lineage>
        <taxon>Bacteria</taxon>
        <taxon>Pseudomonadati</taxon>
        <taxon>Pseudomonadota</taxon>
        <taxon>Alphaproteobacteria</taxon>
        <taxon>Acetobacterales</taxon>
        <taxon>Roseomonadaceae</taxon>
        <taxon>Roseomonas</taxon>
    </lineage>
</organism>